<feature type="region of interest" description="Disordered" evidence="1">
    <location>
        <begin position="191"/>
        <end position="216"/>
    </location>
</feature>
<feature type="compositionally biased region" description="Polar residues" evidence="1">
    <location>
        <begin position="382"/>
        <end position="401"/>
    </location>
</feature>
<accession>A0AAW0U0D7</accession>
<dbReference type="Proteomes" id="UP001487740">
    <property type="component" value="Unassembled WGS sequence"/>
</dbReference>
<proteinExistence type="predicted"/>
<dbReference type="EMBL" id="JARAKH010000022">
    <property type="protein sequence ID" value="KAK8392778.1"/>
    <property type="molecule type" value="Genomic_DNA"/>
</dbReference>
<evidence type="ECO:0000313" key="2">
    <source>
        <dbReference type="EMBL" id="KAK8392778.1"/>
    </source>
</evidence>
<feature type="compositionally biased region" description="Low complexity" evidence="1">
    <location>
        <begin position="195"/>
        <end position="216"/>
    </location>
</feature>
<gene>
    <name evidence="2" type="ORF">O3P69_014898</name>
</gene>
<protein>
    <submittedName>
        <fullName evidence="2">Uncharacterized protein</fullName>
    </submittedName>
</protein>
<keyword evidence="3" id="KW-1185">Reference proteome</keyword>
<feature type="region of interest" description="Disordered" evidence="1">
    <location>
        <begin position="324"/>
        <end position="358"/>
    </location>
</feature>
<evidence type="ECO:0000256" key="1">
    <source>
        <dbReference type="SAM" id="MobiDB-lite"/>
    </source>
</evidence>
<organism evidence="2 3">
    <name type="scientific">Scylla paramamosain</name>
    <name type="common">Mud crab</name>
    <dbReference type="NCBI Taxonomy" id="85552"/>
    <lineage>
        <taxon>Eukaryota</taxon>
        <taxon>Metazoa</taxon>
        <taxon>Ecdysozoa</taxon>
        <taxon>Arthropoda</taxon>
        <taxon>Crustacea</taxon>
        <taxon>Multicrustacea</taxon>
        <taxon>Malacostraca</taxon>
        <taxon>Eumalacostraca</taxon>
        <taxon>Eucarida</taxon>
        <taxon>Decapoda</taxon>
        <taxon>Pleocyemata</taxon>
        <taxon>Brachyura</taxon>
        <taxon>Eubrachyura</taxon>
        <taxon>Portunoidea</taxon>
        <taxon>Portunidae</taxon>
        <taxon>Portuninae</taxon>
        <taxon>Scylla</taxon>
    </lineage>
</organism>
<feature type="region of interest" description="Disordered" evidence="1">
    <location>
        <begin position="382"/>
        <end position="413"/>
    </location>
</feature>
<reference evidence="2 3" key="1">
    <citation type="submission" date="2023-03" db="EMBL/GenBank/DDBJ databases">
        <title>High-quality genome of Scylla paramamosain provides insights in environmental adaptation.</title>
        <authorList>
            <person name="Zhang L."/>
        </authorList>
    </citation>
    <scope>NUCLEOTIDE SEQUENCE [LARGE SCALE GENOMIC DNA]</scope>
    <source>
        <strain evidence="2">LZ_2023a</strain>
        <tissue evidence="2">Muscle</tissue>
    </source>
</reference>
<sequence length="589" mass="65200">MMTREACGQREGREYRQDWDAGQALVVPHPQSPPRCGLDRMPPPPPHLAQFSPLHNGRSFICYRDVNKAIEKHREIYGLRLVLKKAVKLENYSLTVEQMRDLNFRLKYGQLDYQCSVDNGRPGRPGNDERCPRLIRLRLSPDARTLVVYDTHVHDTPPRFFTGGHQTLSPPCLVPEPMRVLSPNGMVSISQIKKTPPGSTNTTPTTTLSTTPIYSSPHLSITPIESPTTPDSFHTPTSSLPNHEKITVKLKKSQFSPNEMVVVGSARDAQEQLELRNSPEKVPGGPSVMSPPDKLPKILPKQQFAAKFPEGSFTVSKVVRRPTIKPTTASERVAGGPPERPSGRPIGRPPINRGEKVARAPIRPTAHNRAGDKVGARLAANTLSNGSSHTNGVRAVTSTGRKMTKRKKARHTEPSFDLSMLTPLDTELGVSEKQQLAHGVLLRLLRVTSQLPMIQFSHALDTLETLTDAYKLEQRVNLTISHDHEEESENLYHPDAYEVVDLESEDVLGSSRANTDYQYDSSVSSTTTTAYDNHFAITQVDGAADDLEVCWGVRSTTTSTRKRNKGASGRLFLASDRPRRACSCCMGLL</sequence>
<dbReference type="AlphaFoldDB" id="A0AAW0U0D7"/>
<comment type="caution">
    <text evidence="2">The sequence shown here is derived from an EMBL/GenBank/DDBJ whole genome shotgun (WGS) entry which is preliminary data.</text>
</comment>
<name>A0AAW0U0D7_SCYPA</name>
<feature type="compositionally biased region" description="Low complexity" evidence="1">
    <location>
        <begin position="343"/>
        <end position="352"/>
    </location>
</feature>
<evidence type="ECO:0000313" key="3">
    <source>
        <dbReference type="Proteomes" id="UP001487740"/>
    </source>
</evidence>